<dbReference type="Pfam" id="PF02585">
    <property type="entry name" value="PIG-L"/>
    <property type="match status" value="1"/>
</dbReference>
<evidence type="ECO:0000313" key="1">
    <source>
        <dbReference type="EMBL" id="KXW58059.1"/>
    </source>
</evidence>
<dbReference type="STRING" id="1789004.FEMY_14100"/>
<organism evidence="1 2">
    <name type="scientific">Ferrovum myxofaciens</name>
    <dbReference type="NCBI Taxonomy" id="416213"/>
    <lineage>
        <taxon>Bacteria</taxon>
        <taxon>Pseudomonadati</taxon>
        <taxon>Pseudomonadota</taxon>
        <taxon>Betaproteobacteria</taxon>
        <taxon>Ferrovales</taxon>
        <taxon>Ferrovaceae</taxon>
        <taxon>Ferrovum</taxon>
    </lineage>
</organism>
<dbReference type="PATRIC" id="fig|1789004.3.peg.1429"/>
<reference evidence="1 2" key="1">
    <citation type="submission" date="2016-01" db="EMBL/GenBank/DDBJ databases">
        <title>Genome sequence of the acidophilic iron oxidising Ferrovum strain Z-31.</title>
        <authorList>
            <person name="Poehlein A."/>
            <person name="Ullrich S.R."/>
            <person name="Schloemann M."/>
            <person name="Muehling M."/>
            <person name="Daniel R."/>
        </authorList>
    </citation>
    <scope>NUCLEOTIDE SEQUENCE [LARGE SCALE GENOMIC DNA]</scope>
    <source>
        <strain evidence="1 2">Z-31</strain>
    </source>
</reference>
<dbReference type="AlphaFoldDB" id="A0A149VXX2"/>
<accession>A0A149VXX2</accession>
<protein>
    <submittedName>
        <fullName evidence="1">GlcNAc-PI de-N-acetylase</fullName>
    </submittedName>
</protein>
<evidence type="ECO:0000313" key="2">
    <source>
        <dbReference type="Proteomes" id="UP000075653"/>
    </source>
</evidence>
<dbReference type="EMBL" id="LRRD01000026">
    <property type="protein sequence ID" value="KXW58059.1"/>
    <property type="molecule type" value="Genomic_DNA"/>
</dbReference>
<proteinExistence type="predicted"/>
<dbReference type="Gene3D" id="3.40.50.10320">
    <property type="entry name" value="LmbE-like"/>
    <property type="match status" value="1"/>
</dbReference>
<dbReference type="Proteomes" id="UP000075653">
    <property type="component" value="Unassembled WGS sequence"/>
</dbReference>
<dbReference type="GO" id="GO:0016811">
    <property type="term" value="F:hydrolase activity, acting on carbon-nitrogen (but not peptide) bonds, in linear amides"/>
    <property type="evidence" value="ECO:0007669"/>
    <property type="project" value="TreeGrafter"/>
</dbReference>
<dbReference type="PANTHER" id="PTHR12993:SF29">
    <property type="entry name" value="BLR3841 PROTEIN"/>
    <property type="match status" value="1"/>
</dbReference>
<dbReference type="InterPro" id="IPR016181">
    <property type="entry name" value="Acyl_CoA_acyltransferase"/>
</dbReference>
<dbReference type="SUPFAM" id="SSF55729">
    <property type="entry name" value="Acyl-CoA N-acyltransferases (Nat)"/>
    <property type="match status" value="1"/>
</dbReference>
<name>A0A149VXX2_9PROT</name>
<dbReference type="SUPFAM" id="SSF102588">
    <property type="entry name" value="LmbE-like"/>
    <property type="match status" value="1"/>
</dbReference>
<sequence length="644" mass="72687">MEHFWVPYQALSSLPGHAVAVLAPHADDEVLGCGGALASFVAQGRPIHVVVVCAQSDEATTLTRQAESRAAARVIGYSAPVFWEFSDGQLPHAPQLSDKIRDWLVETHADLVLVTSCWEMHRDHRALAEATIAAVVALNGRVQIAFYEVGLPLPPNTLLDITPWKEIKDRAMSCFQSQLARQPYDRHIRALNCYRTYSLPPAVQAAEAYLVLTAQELLERGLNRDPQILSQALHQAAQEQARQPQALVDCQDCLAAMLNSTSWRLTAPLRWMGHLLKDDWRRVRNILKNRLAFQQPLPGPSNSQCIEQRQTVGNNDVRSVVRAPAEGEERWRVEILPESRSAEMAPLYQRVFGKPLSPDFRAWKYGQGRGRVFAAWNWEGKMVAHYGGLVRTVSFFGTPVETCQVGDVMVDPAERGVLTRKGVFFRMTQAFYESQDSQARQAAFGFPNQRAFRVGQRLGFYSSAGKIYLRTWQTTSGAHCSEMRSLWAVSHRDAIAQELWRQMLAHSQHLVLVQRDAEYLDYRYRQRPEGNYGVYLIGPVQLERAQAIVVVKQRESVMDWMDFVGSPDYVGLALVAVKVLATQAGLNQVQAWLTQPMLDAFADETAVTQETDIEVAQWDCDESQGWAEQTRGRWWAMYGDTDFL</sequence>
<comment type="caution">
    <text evidence="1">The sequence shown here is derived from an EMBL/GenBank/DDBJ whole genome shotgun (WGS) entry which is preliminary data.</text>
</comment>
<dbReference type="InterPro" id="IPR024078">
    <property type="entry name" value="LmbE-like_dom_sf"/>
</dbReference>
<dbReference type="Gene3D" id="3.40.630.30">
    <property type="match status" value="1"/>
</dbReference>
<keyword evidence="2" id="KW-1185">Reference proteome</keyword>
<dbReference type="Pfam" id="PF13527">
    <property type="entry name" value="Acetyltransf_9"/>
    <property type="match status" value="1"/>
</dbReference>
<dbReference type="PANTHER" id="PTHR12993">
    <property type="entry name" value="N-ACETYLGLUCOSAMINYL-PHOSPHATIDYLINOSITOL DE-N-ACETYLASE-RELATED"/>
    <property type="match status" value="1"/>
</dbReference>
<dbReference type="InterPro" id="IPR003737">
    <property type="entry name" value="GlcNAc_PI_deacetylase-related"/>
</dbReference>
<dbReference type="RefSeq" id="WP_062188096.1">
    <property type="nucleotide sequence ID" value="NZ_LRRD01000026.1"/>
</dbReference>
<gene>
    <name evidence="1" type="ORF">FEMY_14100</name>
</gene>